<protein>
    <submittedName>
        <fullName evidence="1">Uncharacterized protein</fullName>
    </submittedName>
</protein>
<evidence type="ECO:0000313" key="2">
    <source>
        <dbReference type="Proteomes" id="UP000462435"/>
    </source>
</evidence>
<dbReference type="Proteomes" id="UP000462435">
    <property type="component" value="Unassembled WGS sequence"/>
</dbReference>
<comment type="caution">
    <text evidence="1">The sequence shown here is derived from an EMBL/GenBank/DDBJ whole genome shotgun (WGS) entry which is preliminary data.</text>
</comment>
<proteinExistence type="predicted"/>
<evidence type="ECO:0000313" key="1">
    <source>
        <dbReference type="EMBL" id="KAF1041992.1"/>
    </source>
</evidence>
<organism evidence="1 2">
    <name type="scientific">Herbaspirillum frisingense</name>
    <dbReference type="NCBI Taxonomy" id="92645"/>
    <lineage>
        <taxon>Bacteria</taxon>
        <taxon>Pseudomonadati</taxon>
        <taxon>Pseudomonadota</taxon>
        <taxon>Betaproteobacteria</taxon>
        <taxon>Burkholderiales</taxon>
        <taxon>Oxalobacteraceae</taxon>
        <taxon>Herbaspirillum</taxon>
    </lineage>
</organism>
<name>A0A7V8FV65_9BURK</name>
<reference evidence="2" key="1">
    <citation type="journal article" date="2020" name="MBio">
        <title>Horizontal gene transfer to a defensive symbiont with a reduced genome amongst a multipartite beetle microbiome.</title>
        <authorList>
            <person name="Waterworth S.C."/>
            <person name="Florez L.V."/>
            <person name="Rees E.R."/>
            <person name="Hertweck C."/>
            <person name="Kaltenpoth M."/>
            <person name="Kwan J.C."/>
        </authorList>
    </citation>
    <scope>NUCLEOTIDE SEQUENCE [LARGE SCALE GENOMIC DNA]</scope>
</reference>
<accession>A0A7V8FV65</accession>
<gene>
    <name evidence="1" type="ORF">GAK35_02971</name>
</gene>
<dbReference type="AlphaFoldDB" id="A0A7V8FV65"/>
<dbReference type="EMBL" id="WNDX01000098">
    <property type="protein sequence ID" value="KAF1041992.1"/>
    <property type="molecule type" value="Genomic_DNA"/>
</dbReference>
<sequence>MCQYPWALHRGQPRYGRAHAQSLWHVVIPCFPAFCLLRRRDEGVHLPGRLPQTEKSPPVGSVCTCALARGRCRCRCLPWAARSRSAPPWKPWRAPRRPMCRERCPRLRPLVDGSASPGNDCRDGEFLPVSACGCLPRHVRGRGERLFLSSVFLPEPFQAHCRALHGHFLFLVLHALPAANLIGGAAASRADVVFQLAQRNTWTLYFLAHFSSHRSFKGGAASAPCHPGSLAQFPFSRSGAGSWPVS</sequence>